<evidence type="ECO:0000313" key="2">
    <source>
        <dbReference type="Proteomes" id="UP000186922"/>
    </source>
</evidence>
<protein>
    <submittedName>
        <fullName evidence="1">Uncharacterized protein</fullName>
    </submittedName>
</protein>
<dbReference type="EMBL" id="BDGG01000011">
    <property type="protein sequence ID" value="GAV04748.1"/>
    <property type="molecule type" value="Genomic_DNA"/>
</dbReference>
<proteinExistence type="predicted"/>
<dbReference type="AlphaFoldDB" id="A0A1D1VY48"/>
<gene>
    <name evidence="1" type="primary">RvY_14980-1</name>
    <name evidence="1" type="synonym">RvY_14980.1</name>
    <name evidence="1" type="ORF">RvY_14980</name>
</gene>
<accession>A0A1D1VY48</accession>
<keyword evidence="2" id="KW-1185">Reference proteome</keyword>
<sequence length="44" mass="4876">MAEGVPDKCLLSLAEESSNKHQRNSNVLRNPSHFVEIDVGLQLV</sequence>
<dbReference type="Proteomes" id="UP000186922">
    <property type="component" value="Unassembled WGS sequence"/>
</dbReference>
<evidence type="ECO:0000313" key="1">
    <source>
        <dbReference type="EMBL" id="GAV04748.1"/>
    </source>
</evidence>
<name>A0A1D1VY48_RAMVA</name>
<comment type="caution">
    <text evidence="1">The sequence shown here is derived from an EMBL/GenBank/DDBJ whole genome shotgun (WGS) entry which is preliminary data.</text>
</comment>
<reference evidence="1 2" key="1">
    <citation type="journal article" date="2016" name="Nat. Commun.">
        <title>Extremotolerant tardigrade genome and improved radiotolerance of human cultured cells by tardigrade-unique protein.</title>
        <authorList>
            <person name="Hashimoto T."/>
            <person name="Horikawa D.D."/>
            <person name="Saito Y."/>
            <person name="Kuwahara H."/>
            <person name="Kozuka-Hata H."/>
            <person name="Shin-I T."/>
            <person name="Minakuchi Y."/>
            <person name="Ohishi K."/>
            <person name="Motoyama A."/>
            <person name="Aizu T."/>
            <person name="Enomoto A."/>
            <person name="Kondo K."/>
            <person name="Tanaka S."/>
            <person name="Hara Y."/>
            <person name="Koshikawa S."/>
            <person name="Sagara H."/>
            <person name="Miura T."/>
            <person name="Yokobori S."/>
            <person name="Miyagawa K."/>
            <person name="Suzuki Y."/>
            <person name="Kubo T."/>
            <person name="Oyama M."/>
            <person name="Kohara Y."/>
            <person name="Fujiyama A."/>
            <person name="Arakawa K."/>
            <person name="Katayama T."/>
            <person name="Toyoda A."/>
            <person name="Kunieda T."/>
        </authorList>
    </citation>
    <scope>NUCLEOTIDE SEQUENCE [LARGE SCALE GENOMIC DNA]</scope>
    <source>
        <strain evidence="1 2">YOKOZUNA-1</strain>
    </source>
</reference>
<organism evidence="1 2">
    <name type="scientific">Ramazzottius varieornatus</name>
    <name type="common">Water bear</name>
    <name type="synonym">Tardigrade</name>
    <dbReference type="NCBI Taxonomy" id="947166"/>
    <lineage>
        <taxon>Eukaryota</taxon>
        <taxon>Metazoa</taxon>
        <taxon>Ecdysozoa</taxon>
        <taxon>Tardigrada</taxon>
        <taxon>Eutardigrada</taxon>
        <taxon>Parachela</taxon>
        <taxon>Hypsibioidea</taxon>
        <taxon>Ramazzottiidae</taxon>
        <taxon>Ramazzottius</taxon>
    </lineage>
</organism>